<gene>
    <name evidence="3" type="primary">RESF1</name>
</gene>
<dbReference type="GO" id="GO:0005634">
    <property type="term" value="C:nucleus"/>
    <property type="evidence" value="ECO:0007669"/>
    <property type="project" value="TreeGrafter"/>
</dbReference>
<protein>
    <submittedName>
        <fullName evidence="3">Retroelement silencing factor 1</fullName>
    </submittedName>
</protein>
<feature type="region of interest" description="Disordered" evidence="1">
    <location>
        <begin position="1"/>
        <end position="22"/>
    </location>
</feature>
<feature type="region of interest" description="Disordered" evidence="1">
    <location>
        <begin position="452"/>
        <end position="473"/>
    </location>
</feature>
<dbReference type="Proteomes" id="UP000694850">
    <property type="component" value="Unplaced"/>
</dbReference>
<dbReference type="GO" id="GO:1990226">
    <property type="term" value="F:histone methyltransferase binding"/>
    <property type="evidence" value="ECO:0007669"/>
    <property type="project" value="TreeGrafter"/>
</dbReference>
<accession>A0A8B7A5E2</accession>
<feature type="region of interest" description="Disordered" evidence="1">
    <location>
        <begin position="1143"/>
        <end position="1190"/>
    </location>
</feature>
<dbReference type="OrthoDB" id="9909281at2759"/>
<feature type="compositionally biased region" description="Basic and acidic residues" evidence="1">
    <location>
        <begin position="1178"/>
        <end position="1188"/>
    </location>
</feature>
<sequence>MSWNAKPESATMPPPSYPKSQSSFLQQALINPLASASQSSFNYPGSNQETCMYPTRSNPISQPLLNIKNYTTPQQISVSDMQSGTHVVSQTSVERKAYPNIKPKQLNRNLQMSSGVTQNAWLSSPMRNPMPSHRGATVISNETGFGGNTSNIHTLQNQFVTSDTYSLQLQTIPSNSAKGPVTYQGNQGLNPSLSERQFDWTQQNTPNGLTFPDYRLLPKQHCYSQQSFLHDSTLQKQNPMLSAMLEVKNSPLPSPALYFQSQQNVPVQSNQYVVPQIDHRPPPPTSDCRYASRPLQNTQHVSKYSPTEVPQNPETHLTEILKDLCRDFEQWRNPNKGVNTNGSFCNLKANDKVSTNENFCNLQVNGSVNQPVNKRVRFLVDGVQTFGQNNQGKKMDSGNCSASNQVLDTNITKEGLVSDIKALVEMKKKFLELARKIKINKKLLMAAGCSKATNTSHSESTQNSELSLKQTSKIQSGPPVNVEIVEGQASTVMKCAEETNRIQCTMNSSIQEISCRKLNQDKSVLLNSNCSENLPVKDQLHDLQASLKTSTVEISKTLNNTQLSSENVRDDISLPADSETITAAQPPLLVDYVSKYPNKNTLLQFLMVEDKTFKNKSVKNASETNQDLKPNSFEINQNSQITCDPANLKAMETQNTSNTNAKVSDRSFCLDHKSSTNGMSSQSDNHCSMELLATCLSLWKKQPSEPTVKKHCNELKTNRTTVGISKPTEVYSKSPCAVLGNSQNKVLNNSELQTASPVAMQNFESSGANLTKGPELQIAVVSPLILSPHVRAIPIKGITSEALPDPAYPVIKEGSVCSLQDQLAENMSITGSLKADVNKLASSTTASTKISLLIQNEKQDESANCNSESVPNTNQEKHIKSKFNVQSSQNEDTLVCPDVGGNQQVLYQSTESTIVSDDTFQIANICSLVEGDKSYNSQIAKILNSSSVDKVESQKPCLPDYKVISCRQQKEKFEKTTENKNFSFQKEKIVQVTDVSPKITDQSESLPPSESSSLKYAEAKGEILEENKLECIINKESTTSDTYLSTAVQQDITEIDTSYNYTAQDSTRSEILSDETSILYLHDQLSELLKEFPYGIEAVNSHEGSVGQHVDRVLKVQNCDKTGCDSKDLTDQIKITIISSEQMKELFPEQDDQPSDGDRLIEPQKEKPITKVGSQCDPKAHAEGESKDSVVSNVQKDDIHCCALGWLSLIYEGVPQCQCNSIKNLASKEENRKDQGSPLETNSCEKGKKTSDTDVPVECNNSPDKDLKPALTLLDGKSLSPEIKEDKSIKDTCKTKLNSLIKTEELPGQFSSKCDKKLDPLQSHKRKRKLQFHEVTFHSSSKMMKFCEQDSQGSVPKKQIAQNSCPLKAKTVILTNKNKDPYAKNGSLIQSISPEKIKLKFKAGGSRYKLLEERRSDRGHIFDMERRKKYDKREQNKNMGNCFKLCNSLSNSNERTSIKEKTVSIEVKSTNLEINIHRSLMKSSNSNIKASDSKDVSCKFNRVLTSKEYLHRQKHKEAMSNKASKQSCVIEKMKNISCDSEYVRPAKHSMRVESCGKSNERHSSLVQTSKEGLNILTSHGKTLKIHHSEESKIHKSSKNIKGKVVRKQPDKIWMDKTKTDKHLTNINSEGEFIQMAPQAKDQRKRYLNRVAFKCTERESISLSKLENSPRKPITDTERSQENKPKRFLPVKDTSEKPTMLEFKLCPDALFENTNGEEWKKPSPRKEQAPVQVSGIKSTKEAWLKCVNTEKRMRENNQKIDNNVLPKSKLPKRSISADGLETLQDPVKDSKAMFQTYKKMYMEKRSRSLGNSPLK</sequence>
<feature type="region of interest" description="Disordered" evidence="1">
    <location>
        <begin position="1663"/>
        <end position="1688"/>
    </location>
</feature>
<feature type="region of interest" description="Disordered" evidence="1">
    <location>
        <begin position="1713"/>
        <end position="1733"/>
    </location>
</feature>
<feature type="compositionally biased region" description="Basic and acidic residues" evidence="1">
    <location>
        <begin position="1667"/>
        <end position="1684"/>
    </location>
</feature>
<name>A0A8B7A5E2_ORYAF</name>
<feature type="compositionally biased region" description="Basic and acidic residues" evidence="1">
    <location>
        <begin position="1243"/>
        <end position="1252"/>
    </location>
</feature>
<evidence type="ECO:0000256" key="1">
    <source>
        <dbReference type="SAM" id="MobiDB-lite"/>
    </source>
</evidence>
<dbReference type="PANTHER" id="PTHR21604:SF0">
    <property type="entry name" value="RETROELEMENT SILENCING FACTOR 1"/>
    <property type="match status" value="1"/>
</dbReference>
<keyword evidence="2" id="KW-1185">Reference proteome</keyword>
<dbReference type="Pfam" id="PF15395">
    <property type="entry name" value="DUF4617"/>
    <property type="match status" value="1"/>
</dbReference>
<organism evidence="2 3">
    <name type="scientific">Orycteropus afer afer</name>
    <dbReference type="NCBI Taxonomy" id="1230840"/>
    <lineage>
        <taxon>Eukaryota</taxon>
        <taxon>Metazoa</taxon>
        <taxon>Chordata</taxon>
        <taxon>Craniata</taxon>
        <taxon>Vertebrata</taxon>
        <taxon>Euteleostomi</taxon>
        <taxon>Mammalia</taxon>
        <taxon>Eutheria</taxon>
        <taxon>Afrotheria</taxon>
        <taxon>Tubulidentata</taxon>
        <taxon>Orycteropodidae</taxon>
        <taxon>Orycteropus</taxon>
    </lineage>
</organism>
<proteinExistence type="predicted"/>
<dbReference type="GeneID" id="103198976"/>
<dbReference type="InterPro" id="IPR027866">
    <property type="entry name" value="RESF1"/>
</dbReference>
<evidence type="ECO:0000313" key="2">
    <source>
        <dbReference type="Proteomes" id="UP000694850"/>
    </source>
</evidence>
<dbReference type="RefSeq" id="XP_007941381.1">
    <property type="nucleotide sequence ID" value="XM_007943190.1"/>
</dbReference>
<dbReference type="CTD" id="55196"/>
<evidence type="ECO:0000313" key="3">
    <source>
        <dbReference type="RefSeq" id="XP_007941381.1"/>
    </source>
</evidence>
<reference evidence="3" key="1">
    <citation type="submission" date="2025-08" db="UniProtKB">
        <authorList>
            <consortium name="RefSeq"/>
        </authorList>
    </citation>
    <scope>IDENTIFICATION</scope>
</reference>
<feature type="compositionally biased region" description="Basic and acidic residues" evidence="1">
    <location>
        <begin position="1716"/>
        <end position="1727"/>
    </location>
</feature>
<feature type="compositionally biased region" description="Basic and acidic residues" evidence="1">
    <location>
        <begin position="1156"/>
        <end position="1169"/>
    </location>
</feature>
<feature type="region of interest" description="Disordered" evidence="1">
    <location>
        <begin position="1228"/>
        <end position="1266"/>
    </location>
</feature>
<dbReference type="PANTHER" id="PTHR21604">
    <property type="entry name" value="RETROELEMENT SILENCING FACTOR 1"/>
    <property type="match status" value="1"/>
</dbReference>